<feature type="compositionally biased region" description="Polar residues" evidence="1">
    <location>
        <begin position="35"/>
        <end position="51"/>
    </location>
</feature>
<feature type="compositionally biased region" description="Basic residues" evidence="1">
    <location>
        <begin position="126"/>
        <end position="142"/>
    </location>
</feature>
<keyword evidence="3" id="KW-1185">Reference proteome</keyword>
<dbReference type="RefSeq" id="XP_025339430.1">
    <property type="nucleotide sequence ID" value="XM_025479957.1"/>
</dbReference>
<sequence length="142" mass="15988">MGERLNEIETSESESKFQDMLAIISTSSLRESKDYLTSVNDNSKNSPTRLNNKVHEAYQSYHHSRGGGNPATRTMSNSSGGKPYKVKSMISYSEEEERKNEKKLNDKRLKKSISQTSSGSSNGDKKVKKKKSFLQKIGFKKS</sequence>
<organism evidence="2 3">
    <name type="scientific">Candidozyma duobushaemuli</name>
    <dbReference type="NCBI Taxonomy" id="1231522"/>
    <lineage>
        <taxon>Eukaryota</taxon>
        <taxon>Fungi</taxon>
        <taxon>Dikarya</taxon>
        <taxon>Ascomycota</taxon>
        <taxon>Saccharomycotina</taxon>
        <taxon>Pichiomycetes</taxon>
        <taxon>Metschnikowiaceae</taxon>
        <taxon>Candidozyma</taxon>
    </lineage>
</organism>
<accession>A0A2V1AKA4</accession>
<reference evidence="2 3" key="1">
    <citation type="submission" date="2017-12" db="EMBL/GenBank/DDBJ databases">
        <title>Genome Sequence of the Amphotericin B-resistant Candida duobushaemulonii strain, B09383.</title>
        <authorList>
            <person name="Chow N.A."/>
            <person name="Gade L."/>
            <person name="Batra D."/>
            <person name="Rowe L.A."/>
            <person name="Loparev V.N."/>
            <person name="Litvintseva A.P."/>
        </authorList>
    </citation>
    <scope>NUCLEOTIDE SEQUENCE [LARGE SCALE GENOMIC DNA]</scope>
    <source>
        <strain evidence="2 3">B09383</strain>
    </source>
</reference>
<dbReference type="AlphaFoldDB" id="A0A2V1AKA4"/>
<evidence type="ECO:0000313" key="3">
    <source>
        <dbReference type="Proteomes" id="UP000244406"/>
    </source>
</evidence>
<evidence type="ECO:0000313" key="2">
    <source>
        <dbReference type="EMBL" id="PVH18490.1"/>
    </source>
</evidence>
<comment type="caution">
    <text evidence="2">The sequence shown here is derived from an EMBL/GenBank/DDBJ whole genome shotgun (WGS) entry which is preliminary data.</text>
</comment>
<name>A0A2V1AKA4_9ASCO</name>
<gene>
    <name evidence="2" type="ORF">CXQ87_001420</name>
</gene>
<feature type="region of interest" description="Disordered" evidence="1">
    <location>
        <begin position="35"/>
        <end position="142"/>
    </location>
</feature>
<dbReference type="EMBL" id="PKFP01000008">
    <property type="protein sequence ID" value="PVH18490.1"/>
    <property type="molecule type" value="Genomic_DNA"/>
</dbReference>
<protein>
    <submittedName>
        <fullName evidence="2">Uncharacterized protein</fullName>
    </submittedName>
</protein>
<proteinExistence type="predicted"/>
<feature type="compositionally biased region" description="Low complexity" evidence="1">
    <location>
        <begin position="112"/>
        <end position="122"/>
    </location>
</feature>
<dbReference type="GeneID" id="37001420"/>
<dbReference type="VEuPathDB" id="FungiDB:CXQ87_001420"/>
<evidence type="ECO:0000256" key="1">
    <source>
        <dbReference type="SAM" id="MobiDB-lite"/>
    </source>
</evidence>
<feature type="compositionally biased region" description="Polar residues" evidence="1">
    <location>
        <begin position="71"/>
        <end position="80"/>
    </location>
</feature>
<feature type="compositionally biased region" description="Basic and acidic residues" evidence="1">
    <location>
        <begin position="96"/>
        <end position="107"/>
    </location>
</feature>
<dbReference type="Proteomes" id="UP000244406">
    <property type="component" value="Unassembled WGS sequence"/>
</dbReference>